<feature type="signal peptide" evidence="1">
    <location>
        <begin position="1"/>
        <end position="20"/>
    </location>
</feature>
<organism evidence="2 3">
    <name type="scientific">Flavobacterium zubiriense</name>
    <dbReference type="NCBI Taxonomy" id="3138075"/>
    <lineage>
        <taxon>Bacteria</taxon>
        <taxon>Pseudomonadati</taxon>
        <taxon>Bacteroidota</taxon>
        <taxon>Flavobacteriia</taxon>
        <taxon>Flavobacteriales</taxon>
        <taxon>Flavobacteriaceae</taxon>
        <taxon>Flavobacterium</taxon>
    </lineage>
</organism>
<feature type="chain" id="PRO_5047183806" evidence="1">
    <location>
        <begin position="21"/>
        <end position="151"/>
    </location>
</feature>
<keyword evidence="1" id="KW-0732">Signal</keyword>
<evidence type="ECO:0000313" key="3">
    <source>
        <dbReference type="Proteomes" id="UP001574169"/>
    </source>
</evidence>
<protein>
    <submittedName>
        <fullName evidence="2">Sensor of ECF-type sigma factor</fullName>
    </submittedName>
</protein>
<keyword evidence="3" id="KW-1185">Reference proteome</keyword>
<dbReference type="RefSeq" id="WP_373405180.1">
    <property type="nucleotide sequence ID" value="NZ_JBCFQL010000002.1"/>
</dbReference>
<comment type="caution">
    <text evidence="2">The sequence shown here is derived from an EMBL/GenBank/DDBJ whole genome shotgun (WGS) entry which is preliminary data.</text>
</comment>
<proteinExistence type="predicted"/>
<gene>
    <name evidence="2" type="ORF">AAGV28_02120</name>
</gene>
<reference evidence="2 3" key="1">
    <citation type="submission" date="2024-04" db="EMBL/GenBank/DDBJ databases">
        <title>New Clade of Flavobacterium.</title>
        <authorList>
            <person name="Matos L."/>
            <person name="Proenca D.N."/>
            <person name="Fransisco R.M."/>
            <person name="Chung A.P."/>
            <person name="Maccario L."/>
            <person name="Sorensen S.J."/>
            <person name="Morais P.V."/>
        </authorList>
    </citation>
    <scope>NUCLEOTIDE SEQUENCE [LARGE SCALE GENOMIC DNA]</scope>
    <source>
        <strain evidence="2 3">FZUC8N2.13</strain>
    </source>
</reference>
<evidence type="ECO:0000313" key="2">
    <source>
        <dbReference type="EMBL" id="MFA9190154.1"/>
    </source>
</evidence>
<dbReference type="Proteomes" id="UP001574169">
    <property type="component" value="Unassembled WGS sequence"/>
</dbReference>
<dbReference type="EMBL" id="JBCFQL010000002">
    <property type="protein sequence ID" value="MFA9190154.1"/>
    <property type="molecule type" value="Genomic_DNA"/>
</dbReference>
<accession>A0ABV4T831</accession>
<evidence type="ECO:0000256" key="1">
    <source>
        <dbReference type="SAM" id="SignalP"/>
    </source>
</evidence>
<name>A0ABV4T831_9FLAO</name>
<sequence>MNFKRILPFLLLLFTCNFYAQGNMSDKKEQIKALKVAFFTAELNLSSQEAEKFWPLYNTYDNKQFQLRHEKMKALKSKMSDDALNKMNENEASILLNQMEATDEELFLLRKKLNKSLRTILAPVKILKLKKAEDNFYRKLLQQYGDRGKKR</sequence>